<proteinExistence type="predicted"/>
<dbReference type="EMBL" id="LKHV02000001">
    <property type="protein sequence ID" value="MCS5707523.1"/>
    <property type="molecule type" value="Genomic_DNA"/>
</dbReference>
<evidence type="ECO:0000313" key="3">
    <source>
        <dbReference type="Proteomes" id="UP000051494"/>
    </source>
</evidence>
<accession>A0A0Q9YG71</accession>
<evidence type="ECO:0000313" key="2">
    <source>
        <dbReference type="EMBL" id="MCS5707523.1"/>
    </source>
</evidence>
<keyword evidence="3" id="KW-1185">Reference proteome</keyword>
<dbReference type="SUPFAM" id="SSF143100">
    <property type="entry name" value="TTHA1013/TTHA0281-like"/>
    <property type="match status" value="1"/>
</dbReference>
<dbReference type="OrthoDB" id="5297106at2"/>
<comment type="caution">
    <text evidence="1">The sequence shown here is derived from an EMBL/GenBank/DDBJ whole genome shotgun (WGS) entry which is preliminary data.</text>
</comment>
<protein>
    <recommendedName>
        <fullName evidence="4">HicB family protein</fullName>
    </recommendedName>
</protein>
<organism evidence="1">
    <name type="scientific">Candidatus Berkiella cookevillensis</name>
    <dbReference type="NCBI Taxonomy" id="437022"/>
    <lineage>
        <taxon>Bacteria</taxon>
        <taxon>Pseudomonadati</taxon>
        <taxon>Pseudomonadota</taxon>
        <taxon>Gammaproteobacteria</taxon>
        <taxon>Candidatus Berkiellales</taxon>
        <taxon>Candidatus Berkiellaceae</taxon>
        <taxon>Candidatus Berkiella</taxon>
    </lineage>
</organism>
<sequence>MRYKGMVAKYEYVVSVGVFVGEIINCPDVVSFSAQTLAQLQSVMQDAVDNYFAYKKEVLASQFTLHAQEIHALA</sequence>
<dbReference type="STRING" id="437022.CC99x_00538"/>
<name>A0A0Q9YG71_9GAMM</name>
<reference evidence="1" key="1">
    <citation type="submission" date="2015-09" db="EMBL/GenBank/DDBJ databases">
        <title>Draft Genome Sequences of Two Novel Amoeba-resistant Intranuclear Bacteria, Candidatus Berkiella cookevillensis and Candidatus Berkiella aquae.</title>
        <authorList>
            <person name="Mehari Y.T."/>
            <person name="Arivett B.A."/>
            <person name="Farone A.L."/>
            <person name="Gunderson J.H."/>
            <person name="Farone M.B."/>
        </authorList>
    </citation>
    <scope>NUCLEOTIDE SEQUENCE [LARGE SCALE GENOMIC DNA]</scope>
    <source>
        <strain evidence="1">CC99</strain>
    </source>
</reference>
<evidence type="ECO:0008006" key="4">
    <source>
        <dbReference type="Google" id="ProtNLM"/>
    </source>
</evidence>
<reference evidence="2" key="2">
    <citation type="journal article" date="2016" name="Genome Announc.">
        <title>Draft Genome Sequences of Two Novel Amoeba-Resistant Intranuclear Bacteria, 'Candidatus Berkiella cookevillensis' and 'Candidatus Berkiella aquae'.</title>
        <authorList>
            <person name="Mehari Y.T."/>
            <person name="Arivett B.A."/>
            <person name="Farone A.L."/>
            <person name="Gunderson J.H."/>
            <person name="Farone M.B."/>
        </authorList>
    </citation>
    <scope>NUCLEOTIDE SEQUENCE</scope>
    <source>
        <strain evidence="2">CC99</strain>
    </source>
</reference>
<reference evidence="2" key="3">
    <citation type="submission" date="2021-06" db="EMBL/GenBank/DDBJ databases">
        <title>Genomic Description and Analysis of Intracellular Bacteria, Candidatus Berkiella cookevillensis and Candidatus Berkiella aquae.</title>
        <authorList>
            <person name="Kidane D.T."/>
            <person name="Mehari Y.T."/>
            <person name="Rice F.C."/>
            <person name="Arivett B.A."/>
            <person name="Farone A.L."/>
            <person name="Berk S.G."/>
            <person name="Farone M.B."/>
        </authorList>
    </citation>
    <scope>NUCLEOTIDE SEQUENCE</scope>
    <source>
        <strain evidence="2">CC99</strain>
    </source>
</reference>
<evidence type="ECO:0000313" key="1">
    <source>
        <dbReference type="EMBL" id="KRG19526.1"/>
    </source>
</evidence>
<dbReference type="EMBL" id="LKHV01000002">
    <property type="protein sequence ID" value="KRG19526.1"/>
    <property type="molecule type" value="Genomic_DNA"/>
</dbReference>
<dbReference type="Proteomes" id="UP000051494">
    <property type="component" value="Unassembled WGS sequence"/>
</dbReference>
<gene>
    <name evidence="2" type="ORF">CC99x_001250</name>
    <name evidence="1" type="ORF">CC99x_00538</name>
</gene>
<dbReference type="AlphaFoldDB" id="A0A0Q9YG71"/>
<dbReference type="RefSeq" id="WP_057623393.1">
    <property type="nucleotide sequence ID" value="NZ_LKHV02000001.1"/>
</dbReference>
<dbReference type="InterPro" id="IPR035069">
    <property type="entry name" value="TTHA1013/TTHA0281-like"/>
</dbReference>